<evidence type="ECO:0000313" key="8">
    <source>
        <dbReference type="EMBL" id="EDR15413.1"/>
    </source>
</evidence>
<evidence type="ECO:0000259" key="7">
    <source>
        <dbReference type="PROSITE" id="PS50217"/>
    </source>
</evidence>
<dbReference type="InterPro" id="IPR004827">
    <property type="entry name" value="bZIP"/>
</dbReference>
<dbReference type="AlphaFoldDB" id="B0CP45"/>
<dbReference type="GO" id="GO:0001228">
    <property type="term" value="F:DNA-binding transcription activator activity, RNA polymerase II-specific"/>
    <property type="evidence" value="ECO:0007669"/>
    <property type="project" value="TreeGrafter"/>
</dbReference>
<dbReference type="Proteomes" id="UP000001194">
    <property type="component" value="Unassembled WGS sequence"/>
</dbReference>
<dbReference type="KEGG" id="lbc:LACBIDRAFT_301720"/>
<accession>B0CP45</accession>
<feature type="compositionally biased region" description="Basic residues" evidence="6">
    <location>
        <begin position="275"/>
        <end position="287"/>
    </location>
</feature>
<evidence type="ECO:0000313" key="9">
    <source>
        <dbReference type="Proteomes" id="UP000001194"/>
    </source>
</evidence>
<organism evidence="9">
    <name type="scientific">Laccaria bicolor (strain S238N-H82 / ATCC MYA-4686)</name>
    <name type="common">Bicoloured deceiver</name>
    <name type="synonym">Laccaria laccata var. bicolor</name>
    <dbReference type="NCBI Taxonomy" id="486041"/>
    <lineage>
        <taxon>Eukaryota</taxon>
        <taxon>Fungi</taxon>
        <taxon>Dikarya</taxon>
        <taxon>Basidiomycota</taxon>
        <taxon>Agaricomycotina</taxon>
        <taxon>Agaricomycetes</taxon>
        <taxon>Agaricomycetidae</taxon>
        <taxon>Agaricales</taxon>
        <taxon>Agaricineae</taxon>
        <taxon>Hydnangiaceae</taxon>
        <taxon>Laccaria</taxon>
    </lineage>
</organism>
<dbReference type="EMBL" id="DS547091">
    <property type="protein sequence ID" value="EDR15413.1"/>
    <property type="molecule type" value="Genomic_DNA"/>
</dbReference>
<dbReference type="Gene3D" id="1.20.5.170">
    <property type="match status" value="1"/>
</dbReference>
<gene>
    <name evidence="8" type="ORF">LACBIDRAFT_301720</name>
</gene>
<evidence type="ECO:0000256" key="6">
    <source>
        <dbReference type="SAM" id="MobiDB-lite"/>
    </source>
</evidence>
<dbReference type="STRING" id="486041.B0CP45"/>
<sequence>MDPKVPLCRLFVLNLIHLDSQDAALLAQFAAAAGSGMEFDQPYSTMILPDHFPSMGPAPDFYPPYFHHGNMAHPQLPPLSSLDFPWHQLPPPPLPQPPPPHQHPGPSHYQPQRGTPYIDPRYGAVPPHSAGTSSDPGGTLQSQSQASSSHTASSPEVEQTEADPAAMSDEKRRRNTAASARFRIKKKQKTINLERSVSDLTGRAEELEREVTDLRRENGWLKEIVMLKGTRFTSANLSQRLASSSGDGPGQSGSSSRAEDVSEFSSSSDEEQDSKKKKGKGKKPSRG</sequence>
<dbReference type="PANTHER" id="PTHR13044:SF14">
    <property type="entry name" value="CRYPTOCEPHAL, ISOFORM A"/>
    <property type="match status" value="1"/>
</dbReference>
<feature type="compositionally biased region" description="Pro residues" evidence="6">
    <location>
        <begin position="88"/>
        <end position="103"/>
    </location>
</feature>
<dbReference type="RefSeq" id="XP_001873621.1">
    <property type="nucleotide sequence ID" value="XM_001873586.1"/>
</dbReference>
<dbReference type="PANTHER" id="PTHR13044">
    <property type="entry name" value="ACTIVATING TRANSCRIPTION FACTOR ATF 4/5"/>
    <property type="match status" value="1"/>
</dbReference>
<evidence type="ECO:0000256" key="5">
    <source>
        <dbReference type="ARBA" id="ARBA00023242"/>
    </source>
</evidence>
<dbReference type="SMART" id="SM00338">
    <property type="entry name" value="BRLZ"/>
    <property type="match status" value="1"/>
</dbReference>
<dbReference type="HOGENOM" id="CLU_066076_0_0_1"/>
<dbReference type="InParanoid" id="B0CP45"/>
<evidence type="ECO:0000256" key="2">
    <source>
        <dbReference type="ARBA" id="ARBA00023015"/>
    </source>
</evidence>
<protein>
    <submittedName>
        <fullName evidence="8">Predicted protein</fullName>
    </submittedName>
</protein>
<evidence type="ECO:0000256" key="4">
    <source>
        <dbReference type="ARBA" id="ARBA00023163"/>
    </source>
</evidence>
<reference evidence="8 9" key="1">
    <citation type="journal article" date="2008" name="Nature">
        <title>The genome of Laccaria bicolor provides insights into mycorrhizal symbiosis.</title>
        <authorList>
            <person name="Martin F."/>
            <person name="Aerts A."/>
            <person name="Ahren D."/>
            <person name="Brun A."/>
            <person name="Danchin E.G.J."/>
            <person name="Duchaussoy F."/>
            <person name="Gibon J."/>
            <person name="Kohler A."/>
            <person name="Lindquist E."/>
            <person name="Pereda V."/>
            <person name="Salamov A."/>
            <person name="Shapiro H.J."/>
            <person name="Wuyts J."/>
            <person name="Blaudez D."/>
            <person name="Buee M."/>
            <person name="Brokstein P."/>
            <person name="Canbaeck B."/>
            <person name="Cohen D."/>
            <person name="Courty P.E."/>
            <person name="Coutinho P.M."/>
            <person name="Delaruelle C."/>
            <person name="Detter J.C."/>
            <person name="Deveau A."/>
            <person name="DiFazio S."/>
            <person name="Duplessis S."/>
            <person name="Fraissinet-Tachet L."/>
            <person name="Lucic E."/>
            <person name="Frey-Klett P."/>
            <person name="Fourrey C."/>
            <person name="Feussner I."/>
            <person name="Gay G."/>
            <person name="Grimwood J."/>
            <person name="Hoegger P.J."/>
            <person name="Jain P."/>
            <person name="Kilaru S."/>
            <person name="Labbe J."/>
            <person name="Lin Y.C."/>
            <person name="Legue V."/>
            <person name="Le Tacon F."/>
            <person name="Marmeisse R."/>
            <person name="Melayah D."/>
            <person name="Montanini B."/>
            <person name="Muratet M."/>
            <person name="Nehls U."/>
            <person name="Niculita-Hirzel H."/>
            <person name="Oudot-Le Secq M.P."/>
            <person name="Peter M."/>
            <person name="Quesneville H."/>
            <person name="Rajashekar B."/>
            <person name="Reich M."/>
            <person name="Rouhier N."/>
            <person name="Schmutz J."/>
            <person name="Yin T."/>
            <person name="Chalot M."/>
            <person name="Henrissat B."/>
            <person name="Kuees U."/>
            <person name="Lucas S."/>
            <person name="Van de Peer Y."/>
            <person name="Podila G.K."/>
            <person name="Polle A."/>
            <person name="Pukkila P.J."/>
            <person name="Richardson P.M."/>
            <person name="Rouze P."/>
            <person name="Sanders I.R."/>
            <person name="Stajich J.E."/>
            <person name="Tunlid A."/>
            <person name="Tuskan G."/>
            <person name="Grigoriev I.V."/>
        </authorList>
    </citation>
    <scope>NUCLEOTIDE SEQUENCE [LARGE SCALE GENOMIC DNA]</scope>
    <source>
        <strain evidence="9">S238N-H82 / ATCC MYA-4686</strain>
    </source>
</reference>
<dbReference type="SUPFAM" id="SSF57959">
    <property type="entry name" value="Leucine zipper domain"/>
    <property type="match status" value="1"/>
</dbReference>
<feature type="compositionally biased region" description="Polar residues" evidence="6">
    <location>
        <begin position="190"/>
        <end position="199"/>
    </location>
</feature>
<dbReference type="CDD" id="cd14705">
    <property type="entry name" value="bZIP_Zip1"/>
    <property type="match status" value="1"/>
</dbReference>
<proteinExistence type="predicted"/>
<feature type="compositionally biased region" description="Polar residues" evidence="6">
    <location>
        <begin position="130"/>
        <end position="140"/>
    </location>
</feature>
<feature type="region of interest" description="Disordered" evidence="6">
    <location>
        <begin position="238"/>
        <end position="287"/>
    </location>
</feature>
<dbReference type="PROSITE" id="PS50217">
    <property type="entry name" value="BZIP"/>
    <property type="match status" value="1"/>
</dbReference>
<feature type="region of interest" description="Disordered" evidence="6">
    <location>
        <begin position="82"/>
        <end position="205"/>
    </location>
</feature>
<comment type="subcellular location">
    <subcellularLocation>
        <location evidence="1">Nucleus</location>
    </subcellularLocation>
</comment>
<dbReference type="InterPro" id="IPR046347">
    <property type="entry name" value="bZIP_sf"/>
</dbReference>
<keyword evidence="3" id="KW-0238">DNA-binding</keyword>
<dbReference type="GO" id="GO:0005634">
    <property type="term" value="C:nucleus"/>
    <property type="evidence" value="ECO:0007669"/>
    <property type="project" value="UniProtKB-SubCell"/>
</dbReference>
<keyword evidence="9" id="KW-1185">Reference proteome</keyword>
<keyword evidence="5" id="KW-0539">Nucleus</keyword>
<dbReference type="GeneID" id="6069479"/>
<dbReference type="PROSITE" id="PS00036">
    <property type="entry name" value="BZIP_BASIC"/>
    <property type="match status" value="1"/>
</dbReference>
<dbReference type="GO" id="GO:0000977">
    <property type="term" value="F:RNA polymerase II transcription regulatory region sequence-specific DNA binding"/>
    <property type="evidence" value="ECO:0007669"/>
    <property type="project" value="TreeGrafter"/>
</dbReference>
<dbReference type="Pfam" id="PF07716">
    <property type="entry name" value="bZIP_2"/>
    <property type="match status" value="1"/>
</dbReference>
<dbReference type="OrthoDB" id="1939598at2759"/>
<feature type="domain" description="BZIP" evidence="7">
    <location>
        <begin position="170"/>
        <end position="223"/>
    </location>
</feature>
<keyword evidence="2" id="KW-0805">Transcription regulation</keyword>
<keyword evidence="4" id="KW-0804">Transcription</keyword>
<evidence type="ECO:0000256" key="1">
    <source>
        <dbReference type="ARBA" id="ARBA00004123"/>
    </source>
</evidence>
<feature type="compositionally biased region" description="Low complexity" evidence="6">
    <location>
        <begin position="141"/>
        <end position="154"/>
    </location>
</feature>
<name>B0CP45_LACBS</name>
<evidence type="ECO:0000256" key="3">
    <source>
        <dbReference type="ARBA" id="ARBA00023125"/>
    </source>
</evidence>